<evidence type="ECO:0000259" key="4">
    <source>
        <dbReference type="PROSITE" id="PS50240"/>
    </source>
</evidence>
<evidence type="ECO:0000256" key="2">
    <source>
        <dbReference type="ARBA" id="ARBA00024195"/>
    </source>
</evidence>
<dbReference type="EMBL" id="GEDV01007697">
    <property type="protein sequence ID" value="JAP80860.1"/>
    <property type="molecule type" value="Transcribed_RNA"/>
</dbReference>
<dbReference type="PROSITE" id="PS00134">
    <property type="entry name" value="TRYPSIN_HIS"/>
    <property type="match status" value="1"/>
</dbReference>
<keyword evidence="5" id="KW-0378">Hydrolase</keyword>
<protein>
    <submittedName>
        <fullName evidence="5">Trypsin like serine protease</fullName>
    </submittedName>
</protein>
<dbReference type="PROSITE" id="PS50240">
    <property type="entry name" value="TRYPSIN_DOM"/>
    <property type="match status" value="1"/>
</dbReference>
<evidence type="ECO:0000313" key="5">
    <source>
        <dbReference type="EMBL" id="JAP80860.1"/>
    </source>
</evidence>
<accession>A0A131YQV3</accession>
<dbReference type="Gene3D" id="2.40.10.10">
    <property type="entry name" value="Trypsin-like serine proteases"/>
    <property type="match status" value="1"/>
</dbReference>
<name>A0A131YQV3_RHIAP</name>
<dbReference type="GO" id="GO:0006508">
    <property type="term" value="P:proteolysis"/>
    <property type="evidence" value="ECO:0007669"/>
    <property type="project" value="UniProtKB-KW"/>
</dbReference>
<proteinExistence type="inferred from homology"/>
<dbReference type="InterPro" id="IPR009003">
    <property type="entry name" value="Peptidase_S1_PA"/>
</dbReference>
<dbReference type="AlphaFoldDB" id="A0A131YQV3"/>
<dbReference type="CDD" id="cd00190">
    <property type="entry name" value="Tryp_SPc"/>
    <property type="match status" value="1"/>
</dbReference>
<dbReference type="InterPro" id="IPR001314">
    <property type="entry name" value="Peptidase_S1A"/>
</dbReference>
<keyword evidence="5" id="KW-0645">Protease</keyword>
<reference evidence="5" key="1">
    <citation type="journal article" date="2016" name="Ticks Tick Borne Dis.">
        <title>De novo assembly and annotation of the salivary gland transcriptome of Rhipicephalus appendiculatus male and female ticks during blood feeding.</title>
        <authorList>
            <person name="de Castro M.H."/>
            <person name="de Klerk D."/>
            <person name="Pienaar R."/>
            <person name="Latif A.A."/>
            <person name="Rees D.J."/>
            <person name="Mans B.J."/>
        </authorList>
    </citation>
    <scope>NUCLEOTIDE SEQUENCE</scope>
    <source>
        <tissue evidence="5">Salivary glands</tissue>
    </source>
</reference>
<evidence type="ECO:0000256" key="1">
    <source>
        <dbReference type="ARBA" id="ARBA00023157"/>
    </source>
</evidence>
<dbReference type="SMART" id="SM00020">
    <property type="entry name" value="Tryp_SPc"/>
    <property type="match status" value="1"/>
</dbReference>
<dbReference type="InterPro" id="IPR001254">
    <property type="entry name" value="Trypsin_dom"/>
</dbReference>
<sequence length="314" mass="34121">MALVRLALCLAVLLAGHVWTLAATQQAASADSARGHRRCGLNADTKVVDGSTLSTNKYPWVVRISTYYTPIEGFDQNGTDSCSILKTEMSKMSTARRVSKNTQTIVSLCGGTMITRRHVLTAGHCLLPEEFKPRYVVRYGSTRTSRQATAFVSKVFKHPNCHLVNQDRAVDDVAILVLRTALPLSPVCLPRAGAPLPSHVTVAGWGNTIPSIDSLQLPELLKEAQMEVIDKQKCQEEHSYANLTHQICAQASSGFPGVGDSGGPLMSKGSSGEWTLVGVVSWGNETRFRSSPFVFSDVSALLTWIHDIVAMPVW</sequence>
<evidence type="ECO:0000256" key="3">
    <source>
        <dbReference type="SAM" id="SignalP"/>
    </source>
</evidence>
<dbReference type="InterPro" id="IPR018114">
    <property type="entry name" value="TRYPSIN_HIS"/>
</dbReference>
<dbReference type="InterPro" id="IPR043504">
    <property type="entry name" value="Peptidase_S1_PA_chymotrypsin"/>
</dbReference>
<feature type="domain" description="Peptidase S1" evidence="4">
    <location>
        <begin position="47"/>
        <end position="310"/>
    </location>
</feature>
<feature type="chain" id="PRO_5007285729" evidence="3">
    <location>
        <begin position="23"/>
        <end position="314"/>
    </location>
</feature>
<dbReference type="Pfam" id="PF00089">
    <property type="entry name" value="Trypsin"/>
    <property type="match status" value="1"/>
</dbReference>
<dbReference type="PANTHER" id="PTHR24256">
    <property type="entry name" value="TRYPTASE-RELATED"/>
    <property type="match status" value="1"/>
</dbReference>
<dbReference type="SUPFAM" id="SSF50494">
    <property type="entry name" value="Trypsin-like serine proteases"/>
    <property type="match status" value="1"/>
</dbReference>
<feature type="signal peptide" evidence="3">
    <location>
        <begin position="1"/>
        <end position="22"/>
    </location>
</feature>
<organism evidence="5">
    <name type="scientific">Rhipicephalus appendiculatus</name>
    <name type="common">Brown ear tick</name>
    <dbReference type="NCBI Taxonomy" id="34631"/>
    <lineage>
        <taxon>Eukaryota</taxon>
        <taxon>Metazoa</taxon>
        <taxon>Ecdysozoa</taxon>
        <taxon>Arthropoda</taxon>
        <taxon>Chelicerata</taxon>
        <taxon>Arachnida</taxon>
        <taxon>Acari</taxon>
        <taxon>Parasitiformes</taxon>
        <taxon>Ixodida</taxon>
        <taxon>Ixodoidea</taxon>
        <taxon>Ixodidae</taxon>
        <taxon>Rhipicephalinae</taxon>
        <taxon>Rhipicephalus</taxon>
        <taxon>Rhipicephalus</taxon>
    </lineage>
</organism>
<keyword evidence="1" id="KW-1015">Disulfide bond</keyword>
<keyword evidence="3" id="KW-0732">Signal</keyword>
<comment type="similarity">
    <text evidence="2">Belongs to the peptidase S1 family. CLIP subfamily.</text>
</comment>
<dbReference type="GO" id="GO:0004252">
    <property type="term" value="F:serine-type endopeptidase activity"/>
    <property type="evidence" value="ECO:0007669"/>
    <property type="project" value="InterPro"/>
</dbReference>
<dbReference type="PRINTS" id="PR00722">
    <property type="entry name" value="CHYMOTRYPSIN"/>
</dbReference>
<dbReference type="InterPro" id="IPR051487">
    <property type="entry name" value="Ser/Thr_Proteases_Immune/Dev"/>
</dbReference>